<proteinExistence type="inferred from homology"/>
<dbReference type="EMBL" id="CP050253">
    <property type="protein sequence ID" value="QIQ20987.1"/>
    <property type="molecule type" value="Genomic_DNA"/>
</dbReference>
<dbReference type="PANTHER" id="PTHR12901:SF10">
    <property type="entry name" value="COENZYME Q-BINDING PROTEIN COQ10, MITOCHONDRIAL"/>
    <property type="match status" value="1"/>
</dbReference>
<dbReference type="Gene3D" id="3.30.530.20">
    <property type="match status" value="1"/>
</dbReference>
<gene>
    <name evidence="4" type="ORF">IPMB12_04410</name>
</gene>
<keyword evidence="2" id="KW-1277">Toxin-antitoxin system</keyword>
<dbReference type="KEGG" id="orb:IPMB12_04410"/>
<dbReference type="Pfam" id="PF03364">
    <property type="entry name" value="Polyketide_cyc"/>
    <property type="match status" value="1"/>
</dbReference>
<dbReference type="InterPro" id="IPR023393">
    <property type="entry name" value="START-like_dom_sf"/>
</dbReference>
<dbReference type="InterPro" id="IPR044996">
    <property type="entry name" value="COQ10-like"/>
</dbReference>
<dbReference type="PANTHER" id="PTHR12901">
    <property type="entry name" value="SPERM PROTEIN HOMOLOG"/>
    <property type="match status" value="1"/>
</dbReference>
<evidence type="ECO:0000313" key="4">
    <source>
        <dbReference type="EMBL" id="QIQ20987.1"/>
    </source>
</evidence>
<evidence type="ECO:0000256" key="2">
    <source>
        <dbReference type="ARBA" id="ARBA00022649"/>
    </source>
</evidence>
<dbReference type="CDD" id="cd07813">
    <property type="entry name" value="COQ10p_like"/>
    <property type="match status" value="1"/>
</dbReference>
<accession>A0A6G9IAX7</accession>
<protein>
    <submittedName>
        <fullName evidence="4">Type II toxin-antitoxin system RatA family toxin</fullName>
    </submittedName>
</protein>
<dbReference type="Proteomes" id="UP000501168">
    <property type="component" value="Chromosome"/>
</dbReference>
<dbReference type="GO" id="GO:0048039">
    <property type="term" value="F:ubiquinone binding"/>
    <property type="evidence" value="ECO:0007669"/>
    <property type="project" value="InterPro"/>
</dbReference>
<sequence>MQQVSYTVTEPFSAQQMYALVNDINAYPEFVPDCKKTGIIQQMGNEMRAYIEVEKLGFKKRFITKNIQVPHSQILMELVEGPFNELKGQWSFTPVTDNSCTIEFNLKFEFKSRLLEAAFSPIFKDIMTNMVKAFSRRAQQVYG</sequence>
<keyword evidence="5" id="KW-1185">Reference proteome</keyword>
<dbReference type="GO" id="GO:0045333">
    <property type="term" value="P:cellular respiration"/>
    <property type="evidence" value="ECO:0007669"/>
    <property type="project" value="InterPro"/>
</dbReference>
<evidence type="ECO:0000313" key="5">
    <source>
        <dbReference type="Proteomes" id="UP000501168"/>
    </source>
</evidence>
<dbReference type="RefSeq" id="WP_166915320.1">
    <property type="nucleotide sequence ID" value="NZ_CP050253.1"/>
</dbReference>
<dbReference type="FunCoup" id="A0A6G9IAX7">
    <property type="interactions" value="198"/>
</dbReference>
<evidence type="ECO:0000259" key="3">
    <source>
        <dbReference type="Pfam" id="PF03364"/>
    </source>
</evidence>
<dbReference type="SUPFAM" id="SSF55961">
    <property type="entry name" value="Bet v1-like"/>
    <property type="match status" value="1"/>
</dbReference>
<name>A0A6G9IAX7_9GAMM</name>
<feature type="domain" description="Coenzyme Q-binding protein COQ10 START" evidence="3">
    <location>
        <begin position="11"/>
        <end position="134"/>
    </location>
</feature>
<evidence type="ECO:0000256" key="1">
    <source>
        <dbReference type="ARBA" id="ARBA00008918"/>
    </source>
</evidence>
<dbReference type="InterPro" id="IPR005031">
    <property type="entry name" value="COQ10_START"/>
</dbReference>
<reference evidence="4 5" key="1">
    <citation type="submission" date="2020-03" db="EMBL/GenBank/DDBJ databases">
        <title>Complete genome sequence of Orbus sp. IPMB12 (BCRC 80908).</title>
        <authorList>
            <person name="Lo W.-S."/>
            <person name="Chang T.-H."/>
            <person name="Kuo C.-H."/>
        </authorList>
    </citation>
    <scope>NUCLEOTIDE SEQUENCE [LARGE SCALE GENOMIC DNA]</scope>
    <source>
        <strain evidence="4 5">IPMB12</strain>
    </source>
</reference>
<dbReference type="InParanoid" id="A0A6G9IAX7"/>
<dbReference type="AlphaFoldDB" id="A0A6G9IAX7"/>
<comment type="similarity">
    <text evidence="1">Belongs to the ribosome association toxin RatA family.</text>
</comment>
<organism evidence="4 5">
    <name type="scientific">Zophobihabitans entericus</name>
    <dbReference type="NCBI Taxonomy" id="1635327"/>
    <lineage>
        <taxon>Bacteria</taxon>
        <taxon>Pseudomonadati</taxon>
        <taxon>Pseudomonadota</taxon>
        <taxon>Gammaproteobacteria</taxon>
        <taxon>Orbales</taxon>
        <taxon>Orbaceae</taxon>
        <taxon>Zophobihabitans</taxon>
    </lineage>
</organism>